<dbReference type="GO" id="GO:0009311">
    <property type="term" value="P:oligosaccharide metabolic process"/>
    <property type="evidence" value="ECO:0007669"/>
    <property type="project" value="UniProtKB-UniRule"/>
</dbReference>
<dbReference type="GeneID" id="24129213"/>
<keyword evidence="3" id="KW-0812">Transmembrane</keyword>
<evidence type="ECO:0000256" key="5">
    <source>
        <dbReference type="ARBA" id="ARBA00022824"/>
    </source>
</evidence>
<dbReference type="Gene3D" id="2.70.98.110">
    <property type="entry name" value="Glycosyl hydrolase family 63, N-terminal domain"/>
    <property type="match status" value="1"/>
</dbReference>
<keyword evidence="7" id="KW-1133">Transmembrane helix</keyword>
<evidence type="ECO:0000313" key="17">
    <source>
        <dbReference type="Proteomes" id="UP000030745"/>
    </source>
</evidence>
<feature type="chain" id="PRO_5001634466" description="Mannosyl-oligosaccharide glucosidase" evidence="13">
    <location>
        <begin position="20"/>
        <end position="807"/>
    </location>
</feature>
<feature type="signal peptide" evidence="13">
    <location>
        <begin position="1"/>
        <end position="19"/>
    </location>
</feature>
<dbReference type="EMBL" id="KK583216">
    <property type="protein sequence ID" value="KDO27625.1"/>
    <property type="molecule type" value="Genomic_DNA"/>
</dbReference>
<evidence type="ECO:0000313" key="16">
    <source>
        <dbReference type="EMBL" id="KDO27625.1"/>
    </source>
</evidence>
<dbReference type="AlphaFoldDB" id="A0A067CEL8"/>
<evidence type="ECO:0000256" key="3">
    <source>
        <dbReference type="ARBA" id="ARBA00022692"/>
    </source>
</evidence>
<dbReference type="Proteomes" id="UP000030745">
    <property type="component" value="Unassembled WGS sequence"/>
</dbReference>
<dbReference type="GO" id="GO:0005789">
    <property type="term" value="C:endoplasmic reticulum membrane"/>
    <property type="evidence" value="ECO:0007669"/>
    <property type="project" value="UniProtKB-SubCell"/>
</dbReference>
<dbReference type="EC" id="3.2.1.106" evidence="11 12"/>
<dbReference type="PANTHER" id="PTHR10412:SF11">
    <property type="entry name" value="MANNOSYL-OLIGOSACCHARIDE GLUCOSIDASE"/>
    <property type="match status" value="1"/>
</dbReference>
<feature type="domain" description="Glycosyl hydrolase family 63 N-terminal" evidence="15">
    <location>
        <begin position="22"/>
        <end position="144"/>
    </location>
</feature>
<feature type="domain" description="Glycosyl hydrolase family 63 C-terminal" evidence="14">
    <location>
        <begin position="652"/>
        <end position="805"/>
    </location>
</feature>
<keyword evidence="9" id="KW-0325">Glycoprotein</keyword>
<comment type="catalytic activity">
    <reaction evidence="12">
        <text>N(4)-(alpha-D-Glc-(1-&gt;2)-alpha-D-Glc-(1-&gt;3)-alpha-D-Glc-(1-&gt;3)-alpha-D-Man-(1-&gt;2)-alpha-D-Man-(1-&gt;2)-alpha-D-Man-(1-&gt;3)-[alpha-D-Man-(1-&gt;2)-alpha-D-Man-(1-&gt;3)-[alpha-D-Man-(1-&gt;2)-alpha-D-Man-(1-&gt;6)]-alpha-D-Man-(1-&gt;6)]-beta-D-Man-(1-&gt;4)-beta-D-GlcNAc-(1-&gt;4)-beta-D-GlcNAc)-L-asparaginyl-[protein] + H2O = N(4)-(alpha-D-Glc-(1-&gt;3)-alpha-D-Glc-(1-&gt;3)-alpha-D-Man-(1-&gt;2)-alpha-D-Man-(1-&gt;2)-alpha-D-Man-(1-&gt;3)-[alpha-D-Man-(1-&gt;2)-alpha-D-Man-(1-&gt;3)-[alpha-D-Man-(1-&gt;2)-alpha-D-Man-(1-&gt;6)]-alpha-D-Man-(1-&gt;6)]-beta-D-Man-(1-&gt;4)-beta-D-GlcNAc-(1-&gt;4)-beta-D-GlcNAc)-L-asparaginyl-[protein] + beta-D-glucose</text>
        <dbReference type="Rhea" id="RHEA:55988"/>
        <dbReference type="Rhea" id="RHEA-COMP:12806"/>
        <dbReference type="Rhea" id="RHEA-COMP:14355"/>
        <dbReference type="ChEBI" id="CHEBI:15377"/>
        <dbReference type="ChEBI" id="CHEBI:15903"/>
        <dbReference type="ChEBI" id="CHEBI:59082"/>
        <dbReference type="ChEBI" id="CHEBI:132537"/>
        <dbReference type="EC" id="3.2.1.106"/>
    </reaction>
</comment>
<dbReference type="VEuPathDB" id="FungiDB:SPRG_06895"/>
<dbReference type="OrthoDB" id="410058at2759"/>
<dbReference type="Pfam" id="PF03200">
    <property type="entry name" value="Glyco_hydro_63"/>
    <property type="match status" value="2"/>
</dbReference>
<evidence type="ECO:0000256" key="1">
    <source>
        <dbReference type="ARBA" id="ARBA00004648"/>
    </source>
</evidence>
<dbReference type="InterPro" id="IPR031335">
    <property type="entry name" value="Glyco_hydro_63_C"/>
</dbReference>
<dbReference type="Pfam" id="PF16923">
    <property type="entry name" value="Glyco_hydro_63N"/>
    <property type="match status" value="1"/>
</dbReference>
<evidence type="ECO:0000256" key="2">
    <source>
        <dbReference type="ARBA" id="ARBA00010833"/>
    </source>
</evidence>
<name>A0A067CEL8_SAPPC</name>
<evidence type="ECO:0000256" key="4">
    <source>
        <dbReference type="ARBA" id="ARBA00022801"/>
    </source>
</evidence>
<protein>
    <recommendedName>
        <fullName evidence="11 12">Mannosyl-oligosaccharide glucosidase</fullName>
        <ecNumber evidence="11 12">3.2.1.106</ecNumber>
    </recommendedName>
</protein>
<keyword evidence="5 12" id="KW-0256">Endoplasmic reticulum</keyword>
<comment type="subcellular location">
    <subcellularLocation>
        <location evidence="1 12">Endoplasmic reticulum membrane</location>
        <topology evidence="1 12">Single-pass type II membrane protein</topology>
    </subcellularLocation>
</comment>
<keyword evidence="6" id="KW-0735">Signal-anchor</keyword>
<feature type="domain" description="Glycosyl hydrolase family 63 C-terminal" evidence="14">
    <location>
        <begin position="300"/>
        <end position="588"/>
    </location>
</feature>
<dbReference type="OMA" id="FNWYNTT"/>
<evidence type="ECO:0000256" key="9">
    <source>
        <dbReference type="ARBA" id="ARBA00023180"/>
    </source>
</evidence>
<dbReference type="PANTHER" id="PTHR10412">
    <property type="entry name" value="MANNOSYL-OLIGOSACCHARIDE GLUCOSIDASE"/>
    <property type="match status" value="1"/>
</dbReference>
<keyword evidence="8" id="KW-0472">Membrane</keyword>
<evidence type="ECO:0000256" key="7">
    <source>
        <dbReference type="ARBA" id="ARBA00022989"/>
    </source>
</evidence>
<dbReference type="InterPro" id="IPR012341">
    <property type="entry name" value="6hp_glycosidase-like_sf"/>
</dbReference>
<keyword evidence="4 12" id="KW-0378">Hydrolase</keyword>
<dbReference type="InterPro" id="IPR004888">
    <property type="entry name" value="Glycoside_hydrolase_63"/>
</dbReference>
<evidence type="ECO:0000259" key="15">
    <source>
        <dbReference type="Pfam" id="PF16923"/>
    </source>
</evidence>
<gene>
    <name evidence="16" type="ORF">SPRG_06895</name>
</gene>
<evidence type="ECO:0000256" key="6">
    <source>
        <dbReference type="ARBA" id="ARBA00022968"/>
    </source>
</evidence>
<comment type="function">
    <text evidence="12">Cleaves the distal alpha 1,2-linked glucose residue from the Glc(3)Man(9)GlcNAc(2) oligosaccharide precursor.</text>
</comment>
<dbReference type="GO" id="GO:0004573">
    <property type="term" value="F:Glc3Man9GlcNAc2 oligosaccharide glucosidase activity"/>
    <property type="evidence" value="ECO:0007669"/>
    <property type="project" value="UniProtKB-UniRule"/>
</dbReference>
<evidence type="ECO:0000256" key="12">
    <source>
        <dbReference type="RuleBase" id="RU368089"/>
    </source>
</evidence>
<keyword evidence="10 12" id="KW-0326">Glycosidase</keyword>
<dbReference type="InterPro" id="IPR031631">
    <property type="entry name" value="Glyco_hydro_63N"/>
</dbReference>
<evidence type="ECO:0000256" key="11">
    <source>
        <dbReference type="ARBA" id="ARBA00038888"/>
    </source>
</evidence>
<dbReference type="SUPFAM" id="SSF48208">
    <property type="entry name" value="Six-hairpin glycosidases"/>
    <property type="match status" value="1"/>
</dbReference>
<dbReference type="GO" id="GO:0006487">
    <property type="term" value="P:protein N-linked glycosylation"/>
    <property type="evidence" value="ECO:0007669"/>
    <property type="project" value="UniProtKB-UniRule"/>
</dbReference>
<comment type="similarity">
    <text evidence="2 12">Belongs to the glycosyl hydrolase 63 family.</text>
</comment>
<dbReference type="Gene3D" id="1.50.10.10">
    <property type="match status" value="1"/>
</dbReference>
<organism evidence="16 17">
    <name type="scientific">Saprolegnia parasitica (strain CBS 223.65)</name>
    <dbReference type="NCBI Taxonomy" id="695850"/>
    <lineage>
        <taxon>Eukaryota</taxon>
        <taxon>Sar</taxon>
        <taxon>Stramenopiles</taxon>
        <taxon>Oomycota</taxon>
        <taxon>Saprolegniomycetes</taxon>
        <taxon>Saprolegniales</taxon>
        <taxon>Saprolegniaceae</taxon>
        <taxon>Saprolegnia</taxon>
    </lineage>
</organism>
<accession>A0A067CEL8</accession>
<dbReference type="RefSeq" id="XP_012201747.1">
    <property type="nucleotide sequence ID" value="XM_012346357.1"/>
</dbReference>
<evidence type="ECO:0000256" key="13">
    <source>
        <dbReference type="SAM" id="SignalP"/>
    </source>
</evidence>
<sequence length="807" mass="89514">MTWTVALAVAAAITASCAGDDSLRWGTYHSGLYFGVRSRTHPTHVSAGLLWTSANEDVSQLKHECSERDRLESYGWTKHNGRSFGQQTIRDRLNRMAIETTFLKPPAHDGSVATHSWASRITVSPLYAEKGLPELASLFFYIDVGCGDDQMGHACRDEVLQHLQWTIDEPSSCVEPMASSDVTCIELSVRAEHAIDATFNFATRVQAHVTGDVPSLHFWGDAGVNVVNVKDRLVQLAARTPGSTDAAIVLPNDVDDESSIVVLQLRYDPRRASDVALHIVYNEATDDDTNVLQSTPVVVYNDVIADYSATFGRQFEDTFGLAAKSSSAKHIALAEAAFSSLIGGIGYFYGSIYLEDHGRIEETAPRPLFSAVPSRSFFPRGFLWDEGFHQLGIVHFDMDISMEVLSHWLHTMDEEGYMAREQIRGHLAQKRVPSEFLVQHASHANPPTLLLAIEKLAHLERARPWLLAHWPKLVTWFQWFQTTQAGDVKHTFRWRGRHNDGRLMPNTLASGLDDYPRASSPSTDERHVDLLAWMAKAASVLADVAAAIGHDGSTFSALHATYLEALDAHHWSNGLYLDYGLHSADGHFEDHIVIRCATVDGAGIDATASARQLQRSDGSDVCPASHPRFLYPLGDGAGGLLKKQIFMPKTLRPQFVEHIGYVSFFPVFLKLVPVDSPKLRPLLATLETHLLTPHGLRSLSPSDVYYARPNAPGDAPYWRGAIWINLNYLALESFSFYAAHATDASTRAAFGDVYARLRTSVVDTIAAEYERTGFFHEQYNDVSGKGQRCHPFTGWTALVTNILAERY</sequence>
<proteinExistence type="inferred from homology"/>
<reference evidence="16 17" key="1">
    <citation type="journal article" date="2013" name="PLoS Genet.">
        <title>Distinctive expansion of potential virulence genes in the genome of the oomycete fish pathogen Saprolegnia parasitica.</title>
        <authorList>
            <person name="Jiang R.H."/>
            <person name="de Bruijn I."/>
            <person name="Haas B.J."/>
            <person name="Belmonte R."/>
            <person name="Lobach L."/>
            <person name="Christie J."/>
            <person name="van den Ackerveken G."/>
            <person name="Bottin A."/>
            <person name="Bulone V."/>
            <person name="Diaz-Moreno S.M."/>
            <person name="Dumas B."/>
            <person name="Fan L."/>
            <person name="Gaulin E."/>
            <person name="Govers F."/>
            <person name="Grenville-Briggs L.J."/>
            <person name="Horner N.R."/>
            <person name="Levin J.Z."/>
            <person name="Mammella M."/>
            <person name="Meijer H.J."/>
            <person name="Morris P."/>
            <person name="Nusbaum C."/>
            <person name="Oome S."/>
            <person name="Phillips A.J."/>
            <person name="van Rooyen D."/>
            <person name="Rzeszutek E."/>
            <person name="Saraiva M."/>
            <person name="Secombes C.J."/>
            <person name="Seidl M.F."/>
            <person name="Snel B."/>
            <person name="Stassen J.H."/>
            <person name="Sykes S."/>
            <person name="Tripathy S."/>
            <person name="van den Berg H."/>
            <person name="Vega-Arreguin J.C."/>
            <person name="Wawra S."/>
            <person name="Young S.K."/>
            <person name="Zeng Q."/>
            <person name="Dieguez-Uribeondo J."/>
            <person name="Russ C."/>
            <person name="Tyler B.M."/>
            <person name="van West P."/>
        </authorList>
    </citation>
    <scope>NUCLEOTIDE SEQUENCE [LARGE SCALE GENOMIC DNA]</scope>
    <source>
        <strain evidence="16 17">CBS 223.65</strain>
    </source>
</reference>
<keyword evidence="13" id="KW-0732">Signal</keyword>
<keyword evidence="17" id="KW-1185">Reference proteome</keyword>
<evidence type="ECO:0000256" key="10">
    <source>
        <dbReference type="ARBA" id="ARBA00023295"/>
    </source>
</evidence>
<dbReference type="KEGG" id="spar:SPRG_06895"/>
<evidence type="ECO:0000259" key="14">
    <source>
        <dbReference type="Pfam" id="PF03200"/>
    </source>
</evidence>
<dbReference type="InterPro" id="IPR038518">
    <property type="entry name" value="Glyco_hydro_63N_sf"/>
</dbReference>
<dbReference type="STRING" id="695850.A0A067CEL8"/>
<evidence type="ECO:0000256" key="8">
    <source>
        <dbReference type="ARBA" id="ARBA00023136"/>
    </source>
</evidence>
<dbReference type="InterPro" id="IPR008928">
    <property type="entry name" value="6-hairpin_glycosidase_sf"/>
</dbReference>